<sequence>MGWESGRLIPQCIALYSLSVALWACCLLNYVAEISLPMVRSYATLHVVKSFEMLDGFPWNC</sequence>
<dbReference type="EMBL" id="GBRH01229942">
    <property type="protein sequence ID" value="JAD67953.1"/>
    <property type="molecule type" value="Transcribed_RNA"/>
</dbReference>
<organism evidence="2">
    <name type="scientific">Arundo donax</name>
    <name type="common">Giant reed</name>
    <name type="synonym">Donax arundinaceus</name>
    <dbReference type="NCBI Taxonomy" id="35708"/>
    <lineage>
        <taxon>Eukaryota</taxon>
        <taxon>Viridiplantae</taxon>
        <taxon>Streptophyta</taxon>
        <taxon>Embryophyta</taxon>
        <taxon>Tracheophyta</taxon>
        <taxon>Spermatophyta</taxon>
        <taxon>Magnoliopsida</taxon>
        <taxon>Liliopsida</taxon>
        <taxon>Poales</taxon>
        <taxon>Poaceae</taxon>
        <taxon>PACMAD clade</taxon>
        <taxon>Arundinoideae</taxon>
        <taxon>Arundineae</taxon>
        <taxon>Arundo</taxon>
    </lineage>
</organism>
<keyword evidence="1" id="KW-1133">Transmembrane helix</keyword>
<evidence type="ECO:0000256" key="1">
    <source>
        <dbReference type="SAM" id="Phobius"/>
    </source>
</evidence>
<keyword evidence="1" id="KW-0812">Transmembrane</keyword>
<reference evidence="2" key="1">
    <citation type="submission" date="2014-09" db="EMBL/GenBank/DDBJ databases">
        <authorList>
            <person name="Magalhaes I.L.F."/>
            <person name="Oliveira U."/>
            <person name="Santos F.R."/>
            <person name="Vidigal T.H.D.A."/>
            <person name="Brescovit A.D."/>
            <person name="Santos A.J."/>
        </authorList>
    </citation>
    <scope>NUCLEOTIDE SEQUENCE</scope>
    <source>
        <tissue evidence="2">Shoot tissue taken approximately 20 cm above the soil surface</tissue>
    </source>
</reference>
<dbReference type="AlphaFoldDB" id="A0A0A9C0H3"/>
<evidence type="ECO:0000313" key="2">
    <source>
        <dbReference type="EMBL" id="JAD67953.1"/>
    </source>
</evidence>
<keyword evidence="1" id="KW-0472">Membrane</keyword>
<accession>A0A0A9C0H3</accession>
<feature type="transmembrane region" description="Helical" evidence="1">
    <location>
        <begin position="12"/>
        <end position="32"/>
    </location>
</feature>
<reference evidence="2" key="2">
    <citation type="journal article" date="2015" name="Data Brief">
        <title>Shoot transcriptome of the giant reed, Arundo donax.</title>
        <authorList>
            <person name="Barrero R.A."/>
            <person name="Guerrero F.D."/>
            <person name="Moolhuijzen P."/>
            <person name="Goolsby J.A."/>
            <person name="Tidwell J."/>
            <person name="Bellgard S.E."/>
            <person name="Bellgard M.I."/>
        </authorList>
    </citation>
    <scope>NUCLEOTIDE SEQUENCE</scope>
    <source>
        <tissue evidence="2">Shoot tissue taken approximately 20 cm above the soil surface</tissue>
    </source>
</reference>
<name>A0A0A9C0H3_ARUDO</name>
<protein>
    <submittedName>
        <fullName evidence="2">Uncharacterized protein</fullName>
    </submittedName>
</protein>
<proteinExistence type="predicted"/>